<dbReference type="EMBL" id="RHXB01000001">
    <property type="protein sequence ID" value="RSE29247.1"/>
    <property type="molecule type" value="Genomic_DNA"/>
</dbReference>
<sequence length="239" mass="26637">MIDKYRLEELRRDSCEKGDLARWVIQLQKDLDDERRKATALEFGCAVPQVTSVPETLPCSVILEPGLRFGKGVRTQALLDALQRRATYYAELEAMTPEQLAERDSGIKEFAAMLAAPAVQAEQEPVGIIRYVDIGLPDTKGIHATFYAKLPEGTELFARPVQAEQLSGNTEPVSQPYTLPDWLQQAHKLAELYGTSFVVFRHGEEAQCADPTKVIISFTDEDLGHHSAAPKQEAQEVKK</sequence>
<gene>
    <name evidence="1" type="ORF">EGT71_01630</name>
</gene>
<dbReference type="OrthoDB" id="6631806at2"/>
<dbReference type="RefSeq" id="WP_125292294.1">
    <property type="nucleotide sequence ID" value="NZ_RHWZ01000002.1"/>
</dbReference>
<evidence type="ECO:0000313" key="2">
    <source>
        <dbReference type="Proteomes" id="UP000275331"/>
    </source>
</evidence>
<dbReference type="AlphaFoldDB" id="A0A3R9GX00"/>
<organism evidence="1 2">
    <name type="scientific">Atlantibacter subterraneus</name>
    <dbReference type="NCBI Taxonomy" id="255519"/>
    <lineage>
        <taxon>Bacteria</taxon>
        <taxon>Pseudomonadati</taxon>
        <taxon>Pseudomonadota</taxon>
        <taxon>Gammaproteobacteria</taxon>
        <taxon>Enterobacterales</taxon>
        <taxon>Enterobacteriaceae</taxon>
        <taxon>Atlantibacter</taxon>
    </lineage>
</organism>
<reference evidence="1 2" key="1">
    <citation type="submission" date="2018-10" db="EMBL/GenBank/DDBJ databases">
        <title>Transmission dynamics of multidrug resistant bacteria on intensive care unit surfaces.</title>
        <authorList>
            <person name="D'Souza A.W."/>
            <person name="Potter R.F."/>
            <person name="Wallace M."/>
            <person name="Shupe A."/>
            <person name="Patel S."/>
            <person name="Sun S."/>
            <person name="Gul D."/>
            <person name="Kwon J.H."/>
            <person name="Andleeb S."/>
            <person name="Burnham C.-A.D."/>
            <person name="Dantas G."/>
        </authorList>
    </citation>
    <scope>NUCLEOTIDE SEQUENCE [LARGE SCALE GENOMIC DNA]</scope>
    <source>
        <strain evidence="1 2">AS_373</strain>
    </source>
</reference>
<evidence type="ECO:0000313" key="1">
    <source>
        <dbReference type="EMBL" id="RSE29247.1"/>
    </source>
</evidence>
<protein>
    <submittedName>
        <fullName evidence="1">Uncharacterized protein</fullName>
    </submittedName>
</protein>
<proteinExistence type="predicted"/>
<dbReference type="Proteomes" id="UP000275331">
    <property type="component" value="Unassembled WGS sequence"/>
</dbReference>
<comment type="caution">
    <text evidence="1">The sequence shown here is derived from an EMBL/GenBank/DDBJ whole genome shotgun (WGS) entry which is preliminary data.</text>
</comment>
<name>A0A3R9GX00_9ENTR</name>
<accession>A0A3R9GX00</accession>